<name>A0A9X8MH47_9PSED</name>
<accession>A0A9X8MH47</accession>
<evidence type="ECO:0000313" key="1">
    <source>
        <dbReference type="EMBL" id="SER36785.1"/>
    </source>
</evidence>
<organism evidence="1 2">
    <name type="scientific">Pseudomonas lutea</name>
    <dbReference type="NCBI Taxonomy" id="243924"/>
    <lineage>
        <taxon>Bacteria</taxon>
        <taxon>Pseudomonadati</taxon>
        <taxon>Pseudomonadota</taxon>
        <taxon>Gammaproteobacteria</taxon>
        <taxon>Pseudomonadales</taxon>
        <taxon>Pseudomonadaceae</taxon>
        <taxon>Pseudomonas</taxon>
    </lineage>
</organism>
<protein>
    <submittedName>
        <fullName evidence="1">Uncharacterized protein</fullName>
    </submittedName>
</protein>
<evidence type="ECO:0000313" key="2">
    <source>
        <dbReference type="Proteomes" id="UP000183210"/>
    </source>
</evidence>
<comment type="caution">
    <text evidence="1">The sequence shown here is derived from an EMBL/GenBank/DDBJ whole genome shotgun (WGS) entry which is preliminary data.</text>
</comment>
<dbReference type="RefSeq" id="WP_267888712.1">
    <property type="nucleotide sequence ID" value="NZ_FOEV01000018.1"/>
</dbReference>
<dbReference type="AlphaFoldDB" id="A0A9X8MH47"/>
<gene>
    <name evidence="1" type="ORF">SAMN05216409_11867</name>
</gene>
<sequence>MSELLKLYRARRYYRALNDRPAMAYYTILIHAAEADLGASA</sequence>
<reference evidence="1 2" key="1">
    <citation type="submission" date="2016-10" db="EMBL/GenBank/DDBJ databases">
        <authorList>
            <person name="Varghese N."/>
            <person name="Submissions S."/>
        </authorList>
    </citation>
    <scope>NUCLEOTIDE SEQUENCE [LARGE SCALE GENOMIC DNA]</scope>
    <source>
        <strain evidence="1 2">LMG 21974</strain>
    </source>
</reference>
<dbReference type="Proteomes" id="UP000183210">
    <property type="component" value="Unassembled WGS sequence"/>
</dbReference>
<dbReference type="GeneID" id="300270074"/>
<proteinExistence type="predicted"/>
<dbReference type="EMBL" id="FOEV01000018">
    <property type="protein sequence ID" value="SER36785.1"/>
    <property type="molecule type" value="Genomic_DNA"/>
</dbReference>